<dbReference type="OMA" id="NEPVICI"/>
<evidence type="ECO:0000313" key="2">
    <source>
        <dbReference type="EMBL" id="GAT96071.1"/>
    </source>
</evidence>
<organism evidence="2 3">
    <name type="scientific">Entamoeba histolytica</name>
    <dbReference type="NCBI Taxonomy" id="5759"/>
    <lineage>
        <taxon>Eukaryota</taxon>
        <taxon>Amoebozoa</taxon>
        <taxon>Evosea</taxon>
        <taxon>Archamoebae</taxon>
        <taxon>Mastigamoebida</taxon>
        <taxon>Entamoebidae</taxon>
        <taxon>Entamoeba</taxon>
    </lineage>
</organism>
<dbReference type="VEuPathDB" id="AmoebaDB:EHI8A_134820"/>
<feature type="compositionally biased region" description="Basic and acidic residues" evidence="1">
    <location>
        <begin position="228"/>
        <end position="257"/>
    </location>
</feature>
<dbReference type="VEuPathDB" id="AmoebaDB:KM1_214330"/>
<sequence length="459" mass="53073">MGDTQSTSNNVSSVKPTTTPSENNSQKITNDGNQITEMMKKDEEECVKMMEEEHKTNFTASDEEKEKQEVMKKMEETKNEEGDLGYFTPVLTPELSPEHPPRFSITKAPALSEMELENKRSELSLDVNKTIDIEVGEETLKVPVEKDNDDKETSQIIEEIKEETQELNKQLPEEIKKNEPVICLGQEKLKEQQLFNDNGEKILVNEKRIEPTENGICEEHKIVKTQNDENKKALIMKQEEKKEETKDGIQKKSESTKEVNISTSKEGIVMMKQLSQTIEQLSTNKPMEEETKENDNKENKSEDELECINTKDFINKMDMNEINNQIELMDDQEGNTPFDLLNQTDSDDSFFDNDDEFFSDSLFGDDFFEDDDIFGALHSIWSSKKKKKEVPMIEEGFKHPKELQQKRSKKERRVITIITPINAKDIKKLNESKPKKGCENKKKIVKRTRRVTSVQELLD</sequence>
<feature type="region of interest" description="Disordered" evidence="1">
    <location>
        <begin position="53"/>
        <end position="103"/>
    </location>
</feature>
<proteinExistence type="predicted"/>
<gene>
    <name evidence="2" type="ORF">CL6EHI_194980</name>
</gene>
<dbReference type="AlphaFoldDB" id="A0A5K1VLJ8"/>
<dbReference type="VEuPathDB" id="AmoebaDB:EHI_194980"/>
<feature type="compositionally biased region" description="Basic and acidic residues" evidence="1">
    <location>
        <begin position="53"/>
        <end position="81"/>
    </location>
</feature>
<reference evidence="2 3" key="1">
    <citation type="submission" date="2016-05" db="EMBL/GenBank/DDBJ databases">
        <title>First whole genome sequencing of Entamoeba histolytica HM1:IMSS-clone-6.</title>
        <authorList>
            <person name="Mukherjee Avik.K."/>
            <person name="Izumyama S."/>
            <person name="Nakada-Tsukui K."/>
            <person name="Nozaki T."/>
        </authorList>
    </citation>
    <scope>NUCLEOTIDE SEQUENCE [LARGE SCALE GENOMIC DNA]</scope>
    <source>
        <strain evidence="2 3">HM1:IMSS clone 6</strain>
    </source>
</reference>
<dbReference type="Proteomes" id="UP000078387">
    <property type="component" value="Unassembled WGS sequence"/>
</dbReference>
<dbReference type="VEuPathDB" id="AmoebaDB:EHI7A_124970"/>
<comment type="caution">
    <text evidence="2">The sequence shown here is derived from an EMBL/GenBank/DDBJ whole genome shotgun (WGS) entry which is preliminary data.</text>
</comment>
<feature type="region of interest" description="Disordered" evidence="1">
    <location>
        <begin position="228"/>
        <end position="260"/>
    </location>
</feature>
<dbReference type="VEuPathDB" id="AmoebaDB:EHI5A_169940"/>
<feature type="region of interest" description="Disordered" evidence="1">
    <location>
        <begin position="1"/>
        <end position="36"/>
    </location>
</feature>
<feature type="compositionally biased region" description="Basic and acidic residues" evidence="1">
    <location>
        <begin position="286"/>
        <end position="302"/>
    </location>
</feature>
<evidence type="ECO:0000313" key="3">
    <source>
        <dbReference type="Proteomes" id="UP000078387"/>
    </source>
</evidence>
<name>A0A5K1VLJ8_ENTHI</name>
<protein>
    <submittedName>
        <fullName evidence="2">Uncharacterized protein</fullName>
    </submittedName>
</protein>
<feature type="region of interest" description="Disordered" evidence="1">
    <location>
        <begin position="279"/>
        <end position="305"/>
    </location>
</feature>
<evidence type="ECO:0000256" key="1">
    <source>
        <dbReference type="SAM" id="MobiDB-lite"/>
    </source>
</evidence>
<accession>A0A5K1VLJ8</accession>
<dbReference type="EMBL" id="BDEQ01000001">
    <property type="protein sequence ID" value="GAT96071.1"/>
    <property type="molecule type" value="Genomic_DNA"/>
</dbReference>